<dbReference type="RefSeq" id="WP_189995424.1">
    <property type="nucleotide sequence ID" value="NZ_BMZS01000016.1"/>
</dbReference>
<sequence length="241" mass="24884">MNAPSAPAAVPRPTVLPPTVLADQPVPPPLDRPAPPAAGDAPAARRNAGPLLAVLRRVLPQSGTVLEIGSGSGQHATAFAAALAPLRWLPTDPRPALAGSLQAWAALLPPAAARPLPPRLLDAAAPLAEWPLEPRDDIRAMVATNVVHIAPWPVAEGILAGAAALLRPGDPLVLYGPFRRDGVHTGDGNAAFDASLRAENPAWGIRDLECEMVPAAGAAGLALDLVQPMPADNLTVVFRRQ</sequence>
<feature type="compositionally biased region" description="Pro residues" evidence="1">
    <location>
        <begin position="25"/>
        <end position="36"/>
    </location>
</feature>
<dbReference type="AlphaFoldDB" id="A0A918XXY6"/>
<evidence type="ECO:0000313" key="3">
    <source>
        <dbReference type="Proteomes" id="UP000630353"/>
    </source>
</evidence>
<organism evidence="2 3">
    <name type="scientific">Thalassobaculum fulvum</name>
    <dbReference type="NCBI Taxonomy" id="1633335"/>
    <lineage>
        <taxon>Bacteria</taxon>
        <taxon>Pseudomonadati</taxon>
        <taxon>Pseudomonadota</taxon>
        <taxon>Alphaproteobacteria</taxon>
        <taxon>Rhodospirillales</taxon>
        <taxon>Thalassobaculaceae</taxon>
        <taxon>Thalassobaculum</taxon>
    </lineage>
</organism>
<keyword evidence="3" id="KW-1185">Reference proteome</keyword>
<dbReference type="Pfam" id="PF06080">
    <property type="entry name" value="DUF938"/>
    <property type="match status" value="1"/>
</dbReference>
<dbReference type="EMBL" id="BMZS01000016">
    <property type="protein sequence ID" value="GHD63110.1"/>
    <property type="molecule type" value="Genomic_DNA"/>
</dbReference>
<feature type="region of interest" description="Disordered" evidence="1">
    <location>
        <begin position="1"/>
        <end position="44"/>
    </location>
</feature>
<dbReference type="InterPro" id="IPR029063">
    <property type="entry name" value="SAM-dependent_MTases_sf"/>
</dbReference>
<dbReference type="SUPFAM" id="SSF53335">
    <property type="entry name" value="S-adenosyl-L-methionine-dependent methyltransferases"/>
    <property type="match status" value="1"/>
</dbReference>
<reference evidence="2" key="2">
    <citation type="submission" date="2020-09" db="EMBL/GenBank/DDBJ databases">
        <authorList>
            <person name="Sun Q."/>
            <person name="Kim S."/>
        </authorList>
    </citation>
    <scope>NUCLEOTIDE SEQUENCE</scope>
    <source>
        <strain evidence="2">KCTC 42651</strain>
    </source>
</reference>
<evidence type="ECO:0008006" key="4">
    <source>
        <dbReference type="Google" id="ProtNLM"/>
    </source>
</evidence>
<dbReference type="PANTHER" id="PTHR20974:SF0">
    <property type="entry name" value="UPF0585 PROTEIN CG18661"/>
    <property type="match status" value="1"/>
</dbReference>
<evidence type="ECO:0000256" key="1">
    <source>
        <dbReference type="SAM" id="MobiDB-lite"/>
    </source>
</evidence>
<gene>
    <name evidence="2" type="ORF">GCM10017083_52780</name>
</gene>
<evidence type="ECO:0000313" key="2">
    <source>
        <dbReference type="EMBL" id="GHD63110.1"/>
    </source>
</evidence>
<comment type="caution">
    <text evidence="2">The sequence shown here is derived from an EMBL/GenBank/DDBJ whole genome shotgun (WGS) entry which is preliminary data.</text>
</comment>
<reference evidence="2" key="1">
    <citation type="journal article" date="2014" name="Int. J. Syst. Evol. Microbiol.">
        <title>Complete genome sequence of Corynebacterium casei LMG S-19264T (=DSM 44701T), isolated from a smear-ripened cheese.</title>
        <authorList>
            <consortium name="US DOE Joint Genome Institute (JGI-PGF)"/>
            <person name="Walter F."/>
            <person name="Albersmeier A."/>
            <person name="Kalinowski J."/>
            <person name="Ruckert C."/>
        </authorList>
    </citation>
    <scope>NUCLEOTIDE SEQUENCE</scope>
    <source>
        <strain evidence="2">KCTC 42651</strain>
    </source>
</reference>
<proteinExistence type="predicted"/>
<feature type="compositionally biased region" description="Low complexity" evidence="1">
    <location>
        <begin position="1"/>
        <end position="24"/>
    </location>
</feature>
<dbReference type="PANTHER" id="PTHR20974">
    <property type="entry name" value="UPF0585 PROTEIN CG18661"/>
    <property type="match status" value="1"/>
</dbReference>
<name>A0A918XXY6_9PROT</name>
<accession>A0A918XXY6</accession>
<dbReference type="InterPro" id="IPR010342">
    <property type="entry name" value="DUF938"/>
</dbReference>
<protein>
    <recommendedName>
        <fullName evidence="4">DUF938 domain-containing protein</fullName>
    </recommendedName>
</protein>
<dbReference type="Gene3D" id="3.40.50.150">
    <property type="entry name" value="Vaccinia Virus protein VP39"/>
    <property type="match status" value="1"/>
</dbReference>
<dbReference type="Proteomes" id="UP000630353">
    <property type="component" value="Unassembled WGS sequence"/>
</dbReference>